<feature type="region of interest" description="Disordered" evidence="1">
    <location>
        <begin position="389"/>
        <end position="465"/>
    </location>
</feature>
<reference evidence="2 3" key="1">
    <citation type="journal article" date="2009" name="PLoS Genet.">
        <title>The genome of Nectria haematococca: contribution of supernumerary chromosomes to gene expansion.</title>
        <authorList>
            <person name="Coleman J.J."/>
            <person name="Rounsley S.D."/>
            <person name="Rodriguez-Carres M."/>
            <person name="Kuo A."/>
            <person name="Wasmann C.C."/>
            <person name="Grimwood J."/>
            <person name="Schmutz J."/>
            <person name="Taga M."/>
            <person name="White G.J."/>
            <person name="Zhou S."/>
            <person name="Schwartz D.C."/>
            <person name="Freitag M."/>
            <person name="Ma L.J."/>
            <person name="Danchin E.G."/>
            <person name="Henrissat B."/>
            <person name="Coutinho P.M."/>
            <person name="Nelson D.R."/>
            <person name="Straney D."/>
            <person name="Napoli C.A."/>
            <person name="Barker B.M."/>
            <person name="Gribskov M."/>
            <person name="Rep M."/>
            <person name="Kroken S."/>
            <person name="Molnar I."/>
            <person name="Rensing C."/>
            <person name="Kennell J.C."/>
            <person name="Zamora J."/>
            <person name="Farman M.L."/>
            <person name="Selker E.U."/>
            <person name="Salamov A."/>
            <person name="Shapiro H."/>
            <person name="Pangilinan J."/>
            <person name="Lindquist E."/>
            <person name="Lamers C."/>
            <person name="Grigoriev I.V."/>
            <person name="Geiser D.M."/>
            <person name="Covert S.F."/>
            <person name="Temporini E."/>
            <person name="Vanetten H.D."/>
        </authorList>
    </citation>
    <scope>NUCLEOTIDE SEQUENCE [LARGE SCALE GENOMIC DNA]</scope>
    <source>
        <strain evidence="3">ATCC MYA-4622 / CBS 123669 / FGSC 9596 / NRRL 45880 / 77-13-4</strain>
    </source>
</reference>
<dbReference type="VEuPathDB" id="FungiDB:NECHADRAFT_82529"/>
<dbReference type="GeneID" id="9677110"/>
<evidence type="ECO:0000313" key="2">
    <source>
        <dbReference type="EMBL" id="EEU43590.1"/>
    </source>
</evidence>
<dbReference type="AlphaFoldDB" id="C7YXH3"/>
<dbReference type="RefSeq" id="XP_003049303.1">
    <property type="nucleotide sequence ID" value="XM_003049257.1"/>
</dbReference>
<sequence length="482" mass="55672">MFSMREKPRERAMPLVPLPFDRTLISRQSALLGAYRECPMAEAWGRFCPNMDFRRYLLALSEEKRVEQSQRAAKLLKRASINHVYKVSEFSWEICAWRDVFDLILDDEGLRMDKRPYDFAEKDEKGQFEVKTKIPDATMGLKSYDNYYLKRGYVCTDPDCNDDHIAKQPDERLSEDLLSAMMQNPECGLIVDGVWGKADLIFPFAVYEAKKRATSYDDAEEQIYHACRTYLAMLDDLARNPDNVSEYQSEESDKYQLFAFTSCGSYWQVFVAWNFMNDCMVETVWEGDVKYPNYAIELICIIDQVHDYATQQHRPFVMKHLEAWHDRHKRTTNPAAANNNSFIASPLSVPSPSKDPYSSSDEDIPSSSSLGVDDMASLFDLSSNMPQPEWSRLKAESKMTRSDRARQTRAYNQELRGFRGLSARVPELKKTPEKKRPRGRPPKAATHKQKPLKKRQQAQSSRARSGRAFWLSGICIEDLRVG</sequence>
<proteinExistence type="predicted"/>
<dbReference type="EMBL" id="GG698902">
    <property type="protein sequence ID" value="EEU43590.1"/>
    <property type="molecule type" value="Genomic_DNA"/>
</dbReference>
<dbReference type="eggNOG" id="ENOG502SKH1">
    <property type="taxonomic scope" value="Eukaryota"/>
</dbReference>
<protein>
    <submittedName>
        <fullName evidence="2">Uncharacterized protein</fullName>
    </submittedName>
</protein>
<keyword evidence="3" id="KW-1185">Reference proteome</keyword>
<evidence type="ECO:0000256" key="1">
    <source>
        <dbReference type="SAM" id="MobiDB-lite"/>
    </source>
</evidence>
<gene>
    <name evidence="2" type="ORF">NECHADRAFT_82529</name>
</gene>
<feature type="compositionally biased region" description="Basic residues" evidence="1">
    <location>
        <begin position="432"/>
        <end position="456"/>
    </location>
</feature>
<dbReference type="OMA" id="NWEADAW"/>
<organism evidence="2 3">
    <name type="scientific">Fusarium vanettenii (strain ATCC MYA-4622 / CBS 123669 / FGSC 9596 / NRRL 45880 / 77-13-4)</name>
    <name type="common">Fusarium solani subsp. pisi</name>
    <dbReference type="NCBI Taxonomy" id="660122"/>
    <lineage>
        <taxon>Eukaryota</taxon>
        <taxon>Fungi</taxon>
        <taxon>Dikarya</taxon>
        <taxon>Ascomycota</taxon>
        <taxon>Pezizomycotina</taxon>
        <taxon>Sordariomycetes</taxon>
        <taxon>Hypocreomycetidae</taxon>
        <taxon>Hypocreales</taxon>
        <taxon>Nectriaceae</taxon>
        <taxon>Fusarium</taxon>
        <taxon>Fusarium solani species complex</taxon>
        <taxon>Fusarium vanettenii</taxon>
    </lineage>
</organism>
<evidence type="ECO:0000313" key="3">
    <source>
        <dbReference type="Proteomes" id="UP000005206"/>
    </source>
</evidence>
<dbReference type="Proteomes" id="UP000005206">
    <property type="component" value="Chromosome 7"/>
</dbReference>
<dbReference type="KEGG" id="nhe:NECHADRAFT_82529"/>
<dbReference type="OrthoDB" id="191139at2759"/>
<feature type="compositionally biased region" description="Basic and acidic residues" evidence="1">
    <location>
        <begin position="391"/>
        <end position="406"/>
    </location>
</feature>
<feature type="compositionally biased region" description="Low complexity" evidence="1">
    <location>
        <begin position="348"/>
        <end position="369"/>
    </location>
</feature>
<dbReference type="HOGENOM" id="CLU_605706_0_0_1"/>
<name>C7YXH3_FUSV7</name>
<feature type="compositionally biased region" description="Polar residues" evidence="1">
    <location>
        <begin position="332"/>
        <end position="343"/>
    </location>
</feature>
<feature type="region of interest" description="Disordered" evidence="1">
    <location>
        <begin position="332"/>
        <end position="370"/>
    </location>
</feature>
<accession>C7YXH3</accession>
<dbReference type="InParanoid" id="C7YXH3"/>